<organism evidence="1 2">
    <name type="scientific">Vairimorpha necatrix</name>
    <dbReference type="NCBI Taxonomy" id="6039"/>
    <lineage>
        <taxon>Eukaryota</taxon>
        <taxon>Fungi</taxon>
        <taxon>Fungi incertae sedis</taxon>
        <taxon>Microsporidia</taxon>
        <taxon>Nosematidae</taxon>
        <taxon>Vairimorpha</taxon>
    </lineage>
</organism>
<sequence>MYSFIIQFFFKYADLTEVVFTNIKSNLSLCSKDGNDIYGCSDKEDIIKAIIKHEADNKSFIEVPKYNKVFDVAGSGSKLILYAKHGGANQIFEPVLFEQEKFMIRNNTKCFGYDKDTNSFMKAPCFDVGSMFKLAFDSDENDKGPKNENEHSSSVVEEYWPHKPKYSLHDKHIHRGRHYIHSH</sequence>
<name>A0AAX4JF87_9MICR</name>
<accession>A0AAX4JF87</accession>
<gene>
    <name evidence="1" type="ORF">VNE69_10036</name>
</gene>
<dbReference type="GeneID" id="90542518"/>
<proteinExistence type="predicted"/>
<dbReference type="Proteomes" id="UP001334084">
    <property type="component" value="Chromosome 10"/>
</dbReference>
<dbReference type="AlphaFoldDB" id="A0AAX4JF87"/>
<evidence type="ECO:0000313" key="1">
    <source>
        <dbReference type="EMBL" id="WUR04684.1"/>
    </source>
</evidence>
<dbReference type="KEGG" id="vnx:VNE69_10036"/>
<dbReference type="EMBL" id="CP142735">
    <property type="protein sequence ID" value="WUR04684.1"/>
    <property type="molecule type" value="Genomic_DNA"/>
</dbReference>
<evidence type="ECO:0000313" key="2">
    <source>
        <dbReference type="Proteomes" id="UP001334084"/>
    </source>
</evidence>
<dbReference type="RefSeq" id="XP_065330829.1">
    <property type="nucleotide sequence ID" value="XM_065474757.1"/>
</dbReference>
<reference evidence="1" key="1">
    <citation type="journal article" date="2024" name="BMC Genomics">
        <title>Functional annotation of a divergent genome using sequence and structure-based similarity.</title>
        <authorList>
            <person name="Svedberg D."/>
            <person name="Winiger R.R."/>
            <person name="Berg A."/>
            <person name="Sharma H."/>
            <person name="Tellgren-Roth C."/>
            <person name="Debrunner-Vossbrinck B.A."/>
            <person name="Vossbrinck C.R."/>
            <person name="Barandun J."/>
        </authorList>
    </citation>
    <scope>NUCLEOTIDE SEQUENCE</scope>
    <source>
        <strain evidence="1">Illinois isolate</strain>
    </source>
</reference>
<protein>
    <submittedName>
        <fullName evidence="1">Ricin B lectin (RBL4a)</fullName>
    </submittedName>
</protein>
<keyword evidence="2" id="KW-1185">Reference proteome</keyword>